<dbReference type="SUPFAM" id="SSF57701">
    <property type="entry name" value="Zn2/Cys6 DNA-binding domain"/>
    <property type="match status" value="1"/>
</dbReference>
<feature type="compositionally biased region" description="Basic and acidic residues" evidence="3">
    <location>
        <begin position="53"/>
        <end position="68"/>
    </location>
</feature>
<evidence type="ECO:0000259" key="4">
    <source>
        <dbReference type="PROSITE" id="PS50048"/>
    </source>
</evidence>
<dbReference type="InterPro" id="IPR021858">
    <property type="entry name" value="Fun_TF"/>
</dbReference>
<dbReference type="GO" id="GO:0008270">
    <property type="term" value="F:zinc ion binding"/>
    <property type="evidence" value="ECO:0007669"/>
    <property type="project" value="InterPro"/>
</dbReference>
<protein>
    <recommendedName>
        <fullName evidence="4">Zn(2)-C6 fungal-type domain-containing protein</fullName>
    </recommendedName>
</protein>
<dbReference type="GO" id="GO:0000981">
    <property type="term" value="F:DNA-binding transcription factor activity, RNA polymerase II-specific"/>
    <property type="evidence" value="ECO:0007669"/>
    <property type="project" value="InterPro"/>
</dbReference>
<evidence type="ECO:0000313" key="5">
    <source>
        <dbReference type="EMBL" id="KAJ4327874.1"/>
    </source>
</evidence>
<accession>A0A9W9BT22</accession>
<dbReference type="Proteomes" id="UP001140502">
    <property type="component" value="Unassembled WGS sequence"/>
</dbReference>
<evidence type="ECO:0000256" key="2">
    <source>
        <dbReference type="ARBA" id="ARBA00023242"/>
    </source>
</evidence>
<dbReference type="EMBL" id="JAPEUR010000018">
    <property type="protein sequence ID" value="KAJ4327874.1"/>
    <property type="molecule type" value="Genomic_DNA"/>
</dbReference>
<dbReference type="Pfam" id="PF11951">
    <property type="entry name" value="Fungal_trans_2"/>
    <property type="match status" value="1"/>
</dbReference>
<dbReference type="Gene3D" id="4.10.240.10">
    <property type="entry name" value="Zn(2)-C6 fungal-type DNA-binding domain"/>
    <property type="match status" value="1"/>
</dbReference>
<comment type="caution">
    <text evidence="5">The sequence shown here is derived from an EMBL/GenBank/DDBJ whole genome shotgun (WGS) entry which is preliminary data.</text>
</comment>
<keyword evidence="6" id="KW-1185">Reference proteome</keyword>
<feature type="compositionally biased region" description="Polar residues" evidence="3">
    <location>
        <begin position="69"/>
        <end position="78"/>
    </location>
</feature>
<dbReference type="PANTHER" id="PTHR37534:SF46">
    <property type="entry name" value="ZN(II)2CYS6 TRANSCRIPTION FACTOR (EUROFUNG)"/>
    <property type="match status" value="1"/>
</dbReference>
<dbReference type="SMART" id="SM00066">
    <property type="entry name" value="GAL4"/>
    <property type="match status" value="1"/>
</dbReference>
<dbReference type="CDD" id="cd00067">
    <property type="entry name" value="GAL4"/>
    <property type="match status" value="1"/>
</dbReference>
<dbReference type="PROSITE" id="PS50048">
    <property type="entry name" value="ZN2_CY6_FUNGAL_2"/>
    <property type="match status" value="1"/>
</dbReference>
<organism evidence="5 6">
    <name type="scientific">Fusarium piperis</name>
    <dbReference type="NCBI Taxonomy" id="1435070"/>
    <lineage>
        <taxon>Eukaryota</taxon>
        <taxon>Fungi</taxon>
        <taxon>Dikarya</taxon>
        <taxon>Ascomycota</taxon>
        <taxon>Pezizomycotina</taxon>
        <taxon>Sordariomycetes</taxon>
        <taxon>Hypocreomycetidae</taxon>
        <taxon>Hypocreales</taxon>
        <taxon>Nectriaceae</taxon>
        <taxon>Fusarium</taxon>
        <taxon>Fusarium solani species complex</taxon>
    </lineage>
</organism>
<dbReference type="OrthoDB" id="1919336at2759"/>
<feature type="region of interest" description="Disordered" evidence="3">
    <location>
        <begin position="53"/>
        <end position="86"/>
    </location>
</feature>
<feature type="domain" description="Zn(2)-C6 fungal-type" evidence="4">
    <location>
        <begin position="14"/>
        <end position="44"/>
    </location>
</feature>
<reference evidence="5" key="1">
    <citation type="submission" date="2022-10" db="EMBL/GenBank/DDBJ databases">
        <title>Tapping the CABI collections for fungal endophytes: first genome assemblies for Collariella, Neodidymelliopsis, Ascochyta clinopodiicola, Didymella pomorum, Didymosphaeria variabile, Neocosmospora piperis and Neocucurbitaria cava.</title>
        <authorList>
            <person name="Hill R."/>
        </authorList>
    </citation>
    <scope>NUCLEOTIDE SEQUENCE</scope>
    <source>
        <strain evidence="5">IMI 366586</strain>
    </source>
</reference>
<dbReference type="PANTHER" id="PTHR37534">
    <property type="entry name" value="TRANSCRIPTIONAL ACTIVATOR PROTEIN UGA3"/>
    <property type="match status" value="1"/>
</dbReference>
<gene>
    <name evidence="5" type="ORF">N0V84_001684</name>
</gene>
<evidence type="ECO:0000313" key="6">
    <source>
        <dbReference type="Proteomes" id="UP001140502"/>
    </source>
</evidence>
<name>A0A9W9BT22_9HYPO</name>
<proteinExistence type="predicted"/>
<evidence type="ECO:0000256" key="1">
    <source>
        <dbReference type="ARBA" id="ARBA00004123"/>
    </source>
</evidence>
<sequence>MVGSTKAKLRTKTGCLTCRQRRKKCDEKSPVCGNCASVARECQWPSSKDMIDRRHISHDRSRYRESRSKSPCQQSPKQLNPELARAESPGDLCSPVHSDVSVCLHSEVAISHSIISRDLETCLSHHFANKYYSLLLLPSSHPGFHDGWLAEIKQLMVNHKSLYYSVLALAASHIYLIDGSWCMHDLTLRYYSNALTELAQLVANVPEFENHNGLLMSVMLLYIHGSMSWDTDIDVPQHISAASRIITLRLLNRPVGIGRLFDRLAVESVMYHIFVITTGLWSETERVSYDFDPEFWDRAERLLDRSLFFPGAPRGLNSPVLGVPVSLFRTALFLRRYFSDGCPRSSEFERLQAEVASWEALLLDDKDLRSGSVGETESLTSRERYFRDVSYLFALAASLLLEQASQHGTTSPPLMVPSNCWQIQLTRKILRQHIGDDGWAKCFIGNWPIYTLGLFMESKADRRIVRAELERRWELTRFVQAARFGRDLEEAWAYPAQTIATTI</sequence>
<dbReference type="GO" id="GO:0005634">
    <property type="term" value="C:nucleus"/>
    <property type="evidence" value="ECO:0007669"/>
    <property type="project" value="UniProtKB-SubCell"/>
</dbReference>
<dbReference type="InterPro" id="IPR001138">
    <property type="entry name" value="Zn2Cys6_DnaBD"/>
</dbReference>
<dbReference type="Pfam" id="PF00172">
    <property type="entry name" value="Zn_clus"/>
    <property type="match status" value="1"/>
</dbReference>
<comment type="subcellular location">
    <subcellularLocation>
        <location evidence="1">Nucleus</location>
    </subcellularLocation>
</comment>
<evidence type="ECO:0000256" key="3">
    <source>
        <dbReference type="SAM" id="MobiDB-lite"/>
    </source>
</evidence>
<dbReference type="AlphaFoldDB" id="A0A9W9BT22"/>
<keyword evidence="2" id="KW-0539">Nucleus</keyword>
<dbReference type="PROSITE" id="PS00463">
    <property type="entry name" value="ZN2_CY6_FUNGAL_1"/>
    <property type="match status" value="1"/>
</dbReference>
<dbReference type="InterPro" id="IPR036864">
    <property type="entry name" value="Zn2-C6_fun-type_DNA-bd_sf"/>
</dbReference>